<evidence type="ECO:0000256" key="2">
    <source>
        <dbReference type="ARBA" id="ARBA00022801"/>
    </source>
</evidence>
<dbReference type="Gene3D" id="3.20.20.70">
    <property type="entry name" value="Aldolase class I"/>
    <property type="match status" value="1"/>
</dbReference>
<evidence type="ECO:0000256" key="1">
    <source>
        <dbReference type="ARBA" id="ARBA00009743"/>
    </source>
</evidence>
<comment type="similarity">
    <text evidence="1">Belongs to the glycosyl hydrolase 27 family.</text>
</comment>
<dbReference type="Gene3D" id="2.60.40.1180">
    <property type="entry name" value="Golgi alpha-mannosidase II"/>
    <property type="match status" value="1"/>
</dbReference>
<gene>
    <name evidence="5" type="ORF">SCARR_02771</name>
</gene>
<dbReference type="InterPro" id="IPR017853">
    <property type="entry name" value="GH"/>
</dbReference>
<dbReference type="SUPFAM" id="SSF51445">
    <property type="entry name" value="(Trans)glycosidases"/>
    <property type="match status" value="1"/>
</dbReference>
<dbReference type="GO" id="GO:0004553">
    <property type="term" value="F:hydrolase activity, hydrolyzing O-glycosyl compounds"/>
    <property type="evidence" value="ECO:0007669"/>
    <property type="project" value="InterPro"/>
</dbReference>
<evidence type="ECO:0000256" key="4">
    <source>
        <dbReference type="SAM" id="SignalP"/>
    </source>
</evidence>
<name>A0A6C2UN10_9BACT</name>
<dbReference type="InterPro" id="IPR013785">
    <property type="entry name" value="Aldolase_TIM"/>
</dbReference>
<organism evidence="5 6">
    <name type="scientific">Pontiella sulfatireligans</name>
    <dbReference type="NCBI Taxonomy" id="2750658"/>
    <lineage>
        <taxon>Bacteria</taxon>
        <taxon>Pseudomonadati</taxon>
        <taxon>Kiritimatiellota</taxon>
        <taxon>Kiritimatiellia</taxon>
        <taxon>Kiritimatiellales</taxon>
        <taxon>Pontiellaceae</taxon>
        <taxon>Pontiella</taxon>
    </lineage>
</organism>
<feature type="signal peptide" evidence="4">
    <location>
        <begin position="1"/>
        <end position="22"/>
    </location>
</feature>
<dbReference type="Proteomes" id="UP000346198">
    <property type="component" value="Unassembled WGS sequence"/>
</dbReference>
<dbReference type="RefSeq" id="WP_136062226.1">
    <property type="nucleotide sequence ID" value="NZ_CAAHFH010000002.1"/>
</dbReference>
<dbReference type="EMBL" id="CAAHFH010000002">
    <property type="protein sequence ID" value="VGO20704.1"/>
    <property type="molecule type" value="Genomic_DNA"/>
</dbReference>
<dbReference type="GO" id="GO:0005975">
    <property type="term" value="P:carbohydrate metabolic process"/>
    <property type="evidence" value="ECO:0007669"/>
    <property type="project" value="InterPro"/>
</dbReference>
<dbReference type="InterPro" id="IPR002241">
    <property type="entry name" value="Glyco_hydro_27"/>
</dbReference>
<proteinExistence type="inferred from homology"/>
<sequence length="695" mass="78005">MSAFIRTLLIAVCMVTSGWAVAPAVDQDGASYTLAWDNGITLSDSTFAVQVSGEWVYGDAFPQHAWAFESGVHTLTCSGLDPLENVVLKIETQADRQYAVVSASLTASEEFELGGVRVLTKKDESQNLSIGESSKGWNVFVEAIQAPKTGSIYWLHQLAELKAGKKGEDPRDGFWLTTLQNDELNQMFVCAALKGELWPTSFQWRNVTDSAAHLSIRSGSPKGLEKVKVLAGTTITVDPVLVGFWNDRRPTQVLSEVGRIMGESVRQGRPMRMIEPGWSTWHSYSRTISAEAMLTAARCMKDELYDAGYRYIQLDGGWWAKPGSYYVNEEFPLGIRDVANQINAMGLKFGLHISPLRVNPTDPYWKDHADWLLSPYGKDPIDPNDDEMMTTLGMMYLDGSHPSVPPYLASQFKQMVEDYKPTFMKWDHHYGSLEEGDRFDSTMTGLQAHNKAVRAIRAALPDELVVTRSMGWLYGAIECYDAVRIGNDINHPGVRSEEEPYANITYGKTSGTIEDVLVGKEYKGLIRFARSAAQNYYIHNHIAICDPDAFFTSPQYTLEEARCHITLQALMGGFLFGGDRIESLPKDRLDLYKHKPLIDVWSNHQHAVPLDLFSGVDVPRIWKLELDNRIVFGFFNWIDETSETTWSFDDLEIDAGKYRLTGIWSGKPVALNQNGLTLSMEPHSVRLIEFTKGTR</sequence>
<evidence type="ECO:0008006" key="7">
    <source>
        <dbReference type="Google" id="ProtNLM"/>
    </source>
</evidence>
<evidence type="ECO:0000313" key="5">
    <source>
        <dbReference type="EMBL" id="VGO20704.1"/>
    </source>
</evidence>
<keyword evidence="2" id="KW-0378">Hydrolase</keyword>
<accession>A0A6C2UN10</accession>
<keyword evidence="4" id="KW-0732">Signal</keyword>
<reference evidence="5 6" key="1">
    <citation type="submission" date="2019-04" db="EMBL/GenBank/DDBJ databases">
        <authorList>
            <person name="Van Vliet M D."/>
        </authorList>
    </citation>
    <scope>NUCLEOTIDE SEQUENCE [LARGE SCALE GENOMIC DNA]</scope>
    <source>
        <strain evidence="5 6">F21</strain>
    </source>
</reference>
<protein>
    <recommendedName>
        <fullName evidence="7">Alpha-galactosidase</fullName>
    </recommendedName>
</protein>
<evidence type="ECO:0000313" key="6">
    <source>
        <dbReference type="Proteomes" id="UP000346198"/>
    </source>
</evidence>
<evidence type="ECO:0000256" key="3">
    <source>
        <dbReference type="ARBA" id="ARBA00023295"/>
    </source>
</evidence>
<feature type="chain" id="PRO_5025458498" description="Alpha-galactosidase" evidence="4">
    <location>
        <begin position="23"/>
        <end position="695"/>
    </location>
</feature>
<dbReference type="AlphaFoldDB" id="A0A6C2UN10"/>
<dbReference type="Pfam" id="PF02065">
    <property type="entry name" value="Melibiase"/>
    <property type="match status" value="1"/>
</dbReference>
<keyword evidence="3" id="KW-0326">Glycosidase</keyword>
<dbReference type="PANTHER" id="PTHR11452">
    <property type="entry name" value="ALPHA-GALACTOSIDASE/ALPHA-N-ACETYLGALACTOSAMINIDASE"/>
    <property type="match status" value="1"/>
</dbReference>
<keyword evidence="6" id="KW-1185">Reference proteome</keyword>
<dbReference type="PANTHER" id="PTHR11452:SF75">
    <property type="entry name" value="ALPHA-GALACTOSIDASE MEL1"/>
    <property type="match status" value="1"/>
</dbReference>
<dbReference type="InterPro" id="IPR013780">
    <property type="entry name" value="Glyco_hydro_b"/>
</dbReference>